<feature type="transmembrane region" description="Helical" evidence="6">
    <location>
        <begin position="6"/>
        <end position="24"/>
    </location>
</feature>
<feature type="transmembrane region" description="Helical" evidence="6">
    <location>
        <begin position="117"/>
        <end position="136"/>
    </location>
</feature>
<dbReference type="EMBL" id="CAADFO010000059">
    <property type="protein sequence ID" value="VFK30109.1"/>
    <property type="molecule type" value="Genomic_DNA"/>
</dbReference>
<keyword evidence="6" id="KW-0812">Transmembrane</keyword>
<keyword evidence="2" id="KW-0677">Repeat</keyword>
<keyword evidence="6" id="KW-1133">Transmembrane helix</keyword>
<keyword evidence="6" id="KW-0472">Membrane</keyword>
<dbReference type="Gene3D" id="1.25.40.10">
    <property type="entry name" value="Tetratricopeptide repeat domain"/>
    <property type="match status" value="1"/>
</dbReference>
<gene>
    <name evidence="8" type="ORF">BECKMB1821G_GA0114241_10593</name>
</gene>
<dbReference type="InterPro" id="IPR051263">
    <property type="entry name" value="C-type_cytochrome_biogenesis"/>
</dbReference>
<dbReference type="NCBIfam" id="TIGR03142">
    <property type="entry name" value="cytochro_ccmI"/>
    <property type="match status" value="1"/>
</dbReference>
<dbReference type="GO" id="GO:0005886">
    <property type="term" value="C:plasma membrane"/>
    <property type="evidence" value="ECO:0007669"/>
    <property type="project" value="TreeGrafter"/>
</dbReference>
<keyword evidence="3" id="KW-0201">Cytochrome c-type biogenesis</keyword>
<dbReference type="GO" id="GO:0030313">
    <property type="term" value="C:cell envelope"/>
    <property type="evidence" value="ECO:0007669"/>
    <property type="project" value="UniProtKB-SubCell"/>
</dbReference>
<feature type="domain" description="Cytochrome c-type biogenesis protein H TPR" evidence="7">
    <location>
        <begin position="150"/>
        <end position="283"/>
    </location>
</feature>
<evidence type="ECO:0000256" key="4">
    <source>
        <dbReference type="ARBA" id="ARBA00022803"/>
    </source>
</evidence>
<dbReference type="InterPro" id="IPR017560">
    <property type="entry name" value="Cyt_c_biogenesis_CcmI"/>
</dbReference>
<keyword evidence="4" id="KW-0802">TPR repeat</keyword>
<evidence type="ECO:0000256" key="3">
    <source>
        <dbReference type="ARBA" id="ARBA00022748"/>
    </source>
</evidence>
<dbReference type="InterPro" id="IPR011990">
    <property type="entry name" value="TPR-like_helical_dom_sf"/>
</dbReference>
<dbReference type="AlphaFoldDB" id="A0A450XLK4"/>
<dbReference type="SUPFAM" id="SSF48452">
    <property type="entry name" value="TPR-like"/>
    <property type="match status" value="1"/>
</dbReference>
<feature type="compositionally biased region" description="Basic and acidic residues" evidence="5">
    <location>
        <begin position="83"/>
        <end position="111"/>
    </location>
</feature>
<evidence type="ECO:0000256" key="6">
    <source>
        <dbReference type="SAM" id="Phobius"/>
    </source>
</evidence>
<dbReference type="GO" id="GO:0017004">
    <property type="term" value="P:cytochrome complex assembly"/>
    <property type="evidence" value="ECO:0007669"/>
    <property type="project" value="UniProtKB-KW"/>
</dbReference>
<dbReference type="PANTHER" id="PTHR47870">
    <property type="entry name" value="CYTOCHROME C-TYPE BIOGENESIS PROTEIN CCMH"/>
    <property type="match status" value="1"/>
</dbReference>
<feature type="region of interest" description="Disordered" evidence="5">
    <location>
        <begin position="77"/>
        <end position="112"/>
    </location>
</feature>
<proteinExistence type="predicted"/>
<protein>
    <submittedName>
        <fullName evidence="8">Cytochrome c-type biogenesis protein CcmH</fullName>
    </submittedName>
</protein>
<evidence type="ECO:0000313" key="8">
    <source>
        <dbReference type="EMBL" id="VFK30109.1"/>
    </source>
</evidence>
<dbReference type="Pfam" id="PF23914">
    <property type="entry name" value="TPR_CcmH_CycH"/>
    <property type="match status" value="1"/>
</dbReference>
<evidence type="ECO:0000256" key="2">
    <source>
        <dbReference type="ARBA" id="ARBA00022737"/>
    </source>
</evidence>
<organism evidence="8">
    <name type="scientific">Candidatus Kentrum sp. MB</name>
    <dbReference type="NCBI Taxonomy" id="2138164"/>
    <lineage>
        <taxon>Bacteria</taxon>
        <taxon>Pseudomonadati</taxon>
        <taxon>Pseudomonadota</taxon>
        <taxon>Gammaproteobacteria</taxon>
        <taxon>Candidatus Kentrum</taxon>
    </lineage>
</organism>
<reference evidence="8" key="1">
    <citation type="submission" date="2019-02" db="EMBL/GenBank/DDBJ databases">
        <authorList>
            <person name="Gruber-Vodicka R. H."/>
            <person name="Seah K. B. B."/>
        </authorList>
    </citation>
    <scope>NUCLEOTIDE SEQUENCE</scope>
    <source>
        <strain evidence="8">BECK_BZ197</strain>
    </source>
</reference>
<sequence length="315" mass="34909">MGAFLSITVIMTGIGIVFVLLPLFRRPHRQALSRKELNAAIYRARLSELQEQHREDTMEEAEFVRFQDELRQSAFSDLSSAPEQHEEPDHQQNGDGKSHEKGARGETEKGGRGAKPLAALLAIAIPVAAFGLYFQLGNPEVLINAGKANHERAESESSHQVTQTSVEDLVERLATRLQENPDDPKGWIMLGRSYRMLGRAEASRVAFAKAYARWPDNPEILIGYAEALAGHNSGNMAGKPLALVQEALRIAPDFPPALWLAGVAAYQQDRPADAVPYWERLEKQEGISEQERQALAESLAEVRQRARAKTDSVPD</sequence>
<evidence type="ECO:0000256" key="1">
    <source>
        <dbReference type="ARBA" id="ARBA00004196"/>
    </source>
</evidence>
<comment type="subcellular location">
    <subcellularLocation>
        <location evidence="1">Cell envelope</location>
    </subcellularLocation>
</comment>
<evidence type="ECO:0000259" key="7">
    <source>
        <dbReference type="Pfam" id="PF23914"/>
    </source>
</evidence>
<dbReference type="InterPro" id="IPR056413">
    <property type="entry name" value="TPR_CcmH_CycH"/>
</dbReference>
<accession>A0A450XLK4</accession>
<evidence type="ECO:0000256" key="5">
    <source>
        <dbReference type="SAM" id="MobiDB-lite"/>
    </source>
</evidence>
<name>A0A450XLK4_9GAMM</name>
<dbReference type="PANTHER" id="PTHR47870:SF4">
    <property type="entry name" value="CYTOCHROME C-TYPE BIOGENESIS PROTEIN CYCH"/>
    <property type="match status" value="1"/>
</dbReference>